<feature type="domain" description="HTH araC/xylS-type" evidence="4">
    <location>
        <begin position="105"/>
        <end position="204"/>
    </location>
</feature>
<dbReference type="EMBL" id="BAAAGX010000017">
    <property type="protein sequence ID" value="GAA0255598.1"/>
    <property type="molecule type" value="Genomic_DNA"/>
</dbReference>
<organism evidence="5 6">
    <name type="scientific">Cryptosporangium japonicum</name>
    <dbReference type="NCBI Taxonomy" id="80872"/>
    <lineage>
        <taxon>Bacteria</taxon>
        <taxon>Bacillati</taxon>
        <taxon>Actinomycetota</taxon>
        <taxon>Actinomycetes</taxon>
        <taxon>Cryptosporangiales</taxon>
        <taxon>Cryptosporangiaceae</taxon>
        <taxon>Cryptosporangium</taxon>
    </lineage>
</organism>
<dbReference type="SUPFAM" id="SSF46689">
    <property type="entry name" value="Homeodomain-like"/>
    <property type="match status" value="1"/>
</dbReference>
<dbReference type="Gene3D" id="1.10.10.60">
    <property type="entry name" value="Homeodomain-like"/>
    <property type="match status" value="1"/>
</dbReference>
<dbReference type="SMART" id="SM00342">
    <property type="entry name" value="HTH_ARAC"/>
    <property type="match status" value="1"/>
</dbReference>
<proteinExistence type="predicted"/>
<dbReference type="PROSITE" id="PS01124">
    <property type="entry name" value="HTH_ARAC_FAMILY_2"/>
    <property type="match status" value="1"/>
</dbReference>
<evidence type="ECO:0000259" key="4">
    <source>
        <dbReference type="PROSITE" id="PS01124"/>
    </source>
</evidence>
<reference evidence="6" key="1">
    <citation type="journal article" date="2019" name="Int. J. Syst. Evol. Microbiol.">
        <title>The Global Catalogue of Microorganisms (GCM) 10K type strain sequencing project: providing services to taxonomists for standard genome sequencing and annotation.</title>
        <authorList>
            <consortium name="The Broad Institute Genomics Platform"/>
            <consortium name="The Broad Institute Genome Sequencing Center for Infectious Disease"/>
            <person name="Wu L."/>
            <person name="Ma J."/>
        </authorList>
    </citation>
    <scope>NUCLEOTIDE SEQUENCE [LARGE SCALE GENOMIC DNA]</scope>
    <source>
        <strain evidence="6">JCM 10425</strain>
    </source>
</reference>
<comment type="caution">
    <text evidence="5">The sequence shown here is derived from an EMBL/GenBank/DDBJ whole genome shotgun (WGS) entry which is preliminary data.</text>
</comment>
<keyword evidence="6" id="KW-1185">Reference proteome</keyword>
<dbReference type="InterPro" id="IPR050204">
    <property type="entry name" value="AraC_XylS_family_regulators"/>
</dbReference>
<dbReference type="PROSITE" id="PS00041">
    <property type="entry name" value="HTH_ARAC_FAMILY_1"/>
    <property type="match status" value="1"/>
</dbReference>
<dbReference type="PANTHER" id="PTHR46796:SF15">
    <property type="entry name" value="BLL1074 PROTEIN"/>
    <property type="match status" value="1"/>
</dbReference>
<evidence type="ECO:0000256" key="2">
    <source>
        <dbReference type="ARBA" id="ARBA00023125"/>
    </source>
</evidence>
<dbReference type="RefSeq" id="WP_344651013.1">
    <property type="nucleotide sequence ID" value="NZ_BAAAGX010000017.1"/>
</dbReference>
<gene>
    <name evidence="5" type="ORF">GCM10009539_46020</name>
</gene>
<protein>
    <recommendedName>
        <fullName evidence="4">HTH araC/xylS-type domain-containing protein</fullName>
    </recommendedName>
</protein>
<dbReference type="Proteomes" id="UP001500967">
    <property type="component" value="Unassembled WGS sequence"/>
</dbReference>
<dbReference type="InterPro" id="IPR009057">
    <property type="entry name" value="Homeodomain-like_sf"/>
</dbReference>
<evidence type="ECO:0000256" key="3">
    <source>
        <dbReference type="ARBA" id="ARBA00023163"/>
    </source>
</evidence>
<dbReference type="PANTHER" id="PTHR46796">
    <property type="entry name" value="HTH-TYPE TRANSCRIPTIONAL ACTIVATOR RHAS-RELATED"/>
    <property type="match status" value="1"/>
</dbReference>
<dbReference type="Pfam" id="PF12833">
    <property type="entry name" value="HTH_18"/>
    <property type="match status" value="1"/>
</dbReference>
<keyword evidence="2" id="KW-0238">DNA-binding</keyword>
<keyword evidence="3" id="KW-0804">Transcription</keyword>
<evidence type="ECO:0000313" key="5">
    <source>
        <dbReference type="EMBL" id="GAA0255598.1"/>
    </source>
</evidence>
<evidence type="ECO:0000256" key="1">
    <source>
        <dbReference type="ARBA" id="ARBA00023015"/>
    </source>
</evidence>
<dbReference type="InterPro" id="IPR018060">
    <property type="entry name" value="HTH_AraC"/>
</dbReference>
<name>A0ABP3E8V0_9ACTN</name>
<accession>A0ABP3E8V0</accession>
<dbReference type="InterPro" id="IPR018062">
    <property type="entry name" value="HTH_AraC-typ_CS"/>
</dbReference>
<evidence type="ECO:0000313" key="6">
    <source>
        <dbReference type="Proteomes" id="UP001500967"/>
    </source>
</evidence>
<keyword evidence="1" id="KW-0805">Transcription regulation</keyword>
<sequence length="218" mass="23206">MHAPTTTTELVLSVCYSGGPELVVLGPRTRALYYEPNGDPLAPRFSLTAGQARAAFGVPVTELTDQVVPLPSADAERLAERWLAAPTRPGAVLGPYLAAAAPAADRETRWVDAAAARLARGTPIAAVADDLGVSERHLRNRFAAAVGVSPKHYARIQRVRRVLDEIGSVPFAQLAAQAGYYDQSHLGREFRRLMGVSPAAFAAGRRPAPRTCATTKGE</sequence>